<evidence type="ECO:0000256" key="9">
    <source>
        <dbReference type="SAM" id="Phobius"/>
    </source>
</evidence>
<keyword evidence="2" id="KW-0813">Transport</keyword>
<feature type="transmembrane region" description="Helical" evidence="9">
    <location>
        <begin position="221"/>
        <end position="247"/>
    </location>
</feature>
<dbReference type="GO" id="GO:0006865">
    <property type="term" value="P:amino acid transport"/>
    <property type="evidence" value="ECO:0007669"/>
    <property type="project" value="UniProtKB-KW"/>
</dbReference>
<dbReference type="GO" id="GO:0005886">
    <property type="term" value="C:plasma membrane"/>
    <property type="evidence" value="ECO:0007669"/>
    <property type="project" value="UniProtKB-SubCell"/>
</dbReference>
<protein>
    <submittedName>
        <fullName evidence="10">Amino acid/amide ABC transporter membrane protein 1, HAAT family</fullName>
    </submittedName>
</protein>
<dbReference type="Pfam" id="PF02653">
    <property type="entry name" value="BPD_transp_2"/>
    <property type="match status" value="1"/>
</dbReference>
<evidence type="ECO:0000313" key="11">
    <source>
        <dbReference type="Proteomes" id="UP000199647"/>
    </source>
</evidence>
<evidence type="ECO:0000256" key="7">
    <source>
        <dbReference type="ARBA" id="ARBA00023136"/>
    </source>
</evidence>
<dbReference type="RefSeq" id="WP_092495682.1">
    <property type="nucleotide sequence ID" value="NZ_FOFG01000003.1"/>
</dbReference>
<proteinExistence type="inferred from homology"/>
<keyword evidence="4 9" id="KW-0812">Transmembrane</keyword>
<dbReference type="GO" id="GO:0022857">
    <property type="term" value="F:transmembrane transporter activity"/>
    <property type="evidence" value="ECO:0007669"/>
    <property type="project" value="InterPro"/>
</dbReference>
<comment type="similarity">
    <text evidence="8">Belongs to the binding-protein-dependent transport system permease family. LivHM subfamily.</text>
</comment>
<accession>A0A1H9E3I8</accession>
<feature type="transmembrane region" description="Helical" evidence="9">
    <location>
        <begin position="94"/>
        <end position="114"/>
    </location>
</feature>
<dbReference type="EMBL" id="FOFG01000003">
    <property type="protein sequence ID" value="SEQ20320.1"/>
    <property type="molecule type" value="Genomic_DNA"/>
</dbReference>
<feature type="transmembrane region" description="Helical" evidence="9">
    <location>
        <begin position="259"/>
        <end position="276"/>
    </location>
</feature>
<dbReference type="STRING" id="1855383.SAMN05216548_10357"/>
<dbReference type="PANTHER" id="PTHR11795">
    <property type="entry name" value="BRANCHED-CHAIN AMINO ACID TRANSPORT SYSTEM PERMEASE PROTEIN LIVH"/>
    <property type="match status" value="1"/>
</dbReference>
<feature type="transmembrane region" description="Helical" evidence="9">
    <location>
        <begin position="7"/>
        <end position="30"/>
    </location>
</feature>
<feature type="transmembrane region" description="Helical" evidence="9">
    <location>
        <begin position="63"/>
        <end position="82"/>
    </location>
</feature>
<dbReference type="Proteomes" id="UP000199647">
    <property type="component" value="Unassembled WGS sequence"/>
</dbReference>
<dbReference type="InterPro" id="IPR001851">
    <property type="entry name" value="ABC_transp_permease"/>
</dbReference>
<sequence length="287" mass="30581">MDWLNTIVQGVLLGGLYALFAAGLSLIFGVMRLVNIAHGDIIVVTAYMAFFTTRLLGIDPFTALLIVVPLSALVGYLLQRLLLNRTLGEDLPPLLVTFGLSVIIQNVLLLLFKADSHKLQMGSLEVASWMPVPGLYIGALPLIQFCTAVVVVGGLQVLFYRTPLGRAFRATSDDPEIAQLMGLDNRHLFGMAMALALAVAAIAGTFIAIRTNFDPFAGPNLLIFGFEAIIIGGLGSLWGTLAGGVLLGVAQSVGGELNVAWPILAGHVAFLMVLLVRRQGLFPKVMA</sequence>
<evidence type="ECO:0000256" key="1">
    <source>
        <dbReference type="ARBA" id="ARBA00004651"/>
    </source>
</evidence>
<evidence type="ECO:0000256" key="5">
    <source>
        <dbReference type="ARBA" id="ARBA00022970"/>
    </source>
</evidence>
<reference evidence="10 11" key="1">
    <citation type="submission" date="2016-10" db="EMBL/GenBank/DDBJ databases">
        <authorList>
            <person name="de Groot N.N."/>
        </authorList>
    </citation>
    <scope>NUCLEOTIDE SEQUENCE [LARGE SCALE GENOMIC DNA]</scope>
    <source>
        <strain evidence="10 11">A52C2</strain>
    </source>
</reference>
<evidence type="ECO:0000256" key="6">
    <source>
        <dbReference type="ARBA" id="ARBA00022989"/>
    </source>
</evidence>
<keyword evidence="3" id="KW-1003">Cell membrane</keyword>
<keyword evidence="7 9" id="KW-0472">Membrane</keyword>
<dbReference type="PANTHER" id="PTHR11795:SF445">
    <property type="entry name" value="AMINO ACID ABC TRANSPORTER PERMEASE PROTEIN"/>
    <property type="match status" value="1"/>
</dbReference>
<evidence type="ECO:0000256" key="4">
    <source>
        <dbReference type="ARBA" id="ARBA00022692"/>
    </source>
</evidence>
<evidence type="ECO:0000313" key="10">
    <source>
        <dbReference type="EMBL" id="SEQ20320.1"/>
    </source>
</evidence>
<feature type="transmembrane region" description="Helical" evidence="9">
    <location>
        <begin position="188"/>
        <end position="209"/>
    </location>
</feature>
<gene>
    <name evidence="10" type="ORF">SAMN05216548_10357</name>
</gene>
<evidence type="ECO:0000256" key="3">
    <source>
        <dbReference type="ARBA" id="ARBA00022475"/>
    </source>
</evidence>
<evidence type="ECO:0000256" key="8">
    <source>
        <dbReference type="ARBA" id="ARBA00037998"/>
    </source>
</evidence>
<feature type="transmembrane region" description="Helical" evidence="9">
    <location>
        <begin position="36"/>
        <end position="56"/>
    </location>
</feature>
<dbReference type="CDD" id="cd06582">
    <property type="entry name" value="TM_PBP1_LivH_like"/>
    <property type="match status" value="1"/>
</dbReference>
<evidence type="ECO:0000256" key="2">
    <source>
        <dbReference type="ARBA" id="ARBA00022448"/>
    </source>
</evidence>
<name>A0A1H9E3I8_9HYPH</name>
<dbReference type="OrthoDB" id="9807115at2"/>
<keyword evidence="11" id="KW-1185">Reference proteome</keyword>
<dbReference type="AlphaFoldDB" id="A0A1H9E3I8"/>
<keyword evidence="6 9" id="KW-1133">Transmembrane helix</keyword>
<comment type="subcellular location">
    <subcellularLocation>
        <location evidence="1">Cell membrane</location>
        <topology evidence="1">Multi-pass membrane protein</topology>
    </subcellularLocation>
</comment>
<keyword evidence="5" id="KW-0029">Amino-acid transport</keyword>
<organism evidence="10 11">
    <name type="scientific">Faunimonas pinastri</name>
    <dbReference type="NCBI Taxonomy" id="1855383"/>
    <lineage>
        <taxon>Bacteria</taxon>
        <taxon>Pseudomonadati</taxon>
        <taxon>Pseudomonadota</taxon>
        <taxon>Alphaproteobacteria</taxon>
        <taxon>Hyphomicrobiales</taxon>
        <taxon>Afifellaceae</taxon>
        <taxon>Faunimonas</taxon>
    </lineage>
</organism>
<feature type="transmembrane region" description="Helical" evidence="9">
    <location>
        <begin position="135"/>
        <end position="159"/>
    </location>
</feature>
<dbReference type="InterPro" id="IPR052157">
    <property type="entry name" value="BCAA_transport_permease"/>
</dbReference>